<organism evidence="7 8">
    <name type="scientific">Pacificimonas pallii</name>
    <dbReference type="NCBI Taxonomy" id="2827236"/>
    <lineage>
        <taxon>Bacteria</taxon>
        <taxon>Pseudomonadati</taxon>
        <taxon>Pseudomonadota</taxon>
        <taxon>Alphaproteobacteria</taxon>
        <taxon>Sphingomonadales</taxon>
        <taxon>Sphingosinicellaceae</taxon>
        <taxon>Pacificimonas</taxon>
    </lineage>
</organism>
<keyword evidence="4" id="KW-0862">Zinc</keyword>
<dbReference type="Pfam" id="PF04002">
    <property type="entry name" value="RadC"/>
    <property type="match status" value="1"/>
</dbReference>
<dbReference type="RefSeq" id="WP_218445006.1">
    <property type="nucleotide sequence ID" value="NZ_JAGSPA010000002.1"/>
</dbReference>
<evidence type="ECO:0000256" key="2">
    <source>
        <dbReference type="ARBA" id="ARBA00022723"/>
    </source>
</evidence>
<keyword evidence="3" id="KW-0378">Hydrolase</keyword>
<dbReference type="InterPro" id="IPR020891">
    <property type="entry name" value="UPF0758_CS"/>
</dbReference>
<keyword evidence="5" id="KW-0482">Metalloprotease</keyword>
<sequence length="156" mass="17515">MAEQPDDVAAFALLSAVRDLIRHTLRREAMTRPIMSTRKALLDYLHAEISHLPTERLLVLFLDDKRQLLSEDVLAYGDVGVVEASPRQVFGRALRLGAERIVLAHNHPSGDPAPSPEDVRVTRQLATLGRRLNVTLEDHLIIGRRGWFSLRASNLI</sequence>
<dbReference type="PANTHER" id="PTHR30471:SF3">
    <property type="entry name" value="UPF0758 PROTEIN YEES-RELATED"/>
    <property type="match status" value="1"/>
</dbReference>
<accession>A0ABS6SDP9</accession>
<evidence type="ECO:0000313" key="7">
    <source>
        <dbReference type="EMBL" id="MBV7256380.1"/>
    </source>
</evidence>
<gene>
    <name evidence="7" type="ORF">KCG44_06220</name>
</gene>
<dbReference type="InterPro" id="IPR001405">
    <property type="entry name" value="UPF0758"/>
</dbReference>
<protein>
    <recommendedName>
        <fullName evidence="6">MPN domain-containing protein</fullName>
    </recommendedName>
</protein>
<name>A0ABS6SDP9_9SPHN</name>
<evidence type="ECO:0000313" key="8">
    <source>
        <dbReference type="Proteomes" id="UP000722336"/>
    </source>
</evidence>
<keyword evidence="8" id="KW-1185">Reference proteome</keyword>
<evidence type="ECO:0000256" key="3">
    <source>
        <dbReference type="ARBA" id="ARBA00022801"/>
    </source>
</evidence>
<evidence type="ECO:0000256" key="5">
    <source>
        <dbReference type="ARBA" id="ARBA00023049"/>
    </source>
</evidence>
<keyword evidence="1" id="KW-0645">Protease</keyword>
<dbReference type="EMBL" id="JAGSPA010000002">
    <property type="protein sequence ID" value="MBV7256380.1"/>
    <property type="molecule type" value="Genomic_DNA"/>
</dbReference>
<evidence type="ECO:0000256" key="1">
    <source>
        <dbReference type="ARBA" id="ARBA00022670"/>
    </source>
</evidence>
<proteinExistence type="predicted"/>
<evidence type="ECO:0000259" key="6">
    <source>
        <dbReference type="PROSITE" id="PS50249"/>
    </source>
</evidence>
<dbReference type="PROSITE" id="PS50249">
    <property type="entry name" value="MPN"/>
    <property type="match status" value="1"/>
</dbReference>
<dbReference type="Proteomes" id="UP000722336">
    <property type="component" value="Unassembled WGS sequence"/>
</dbReference>
<reference evidence="7 8" key="1">
    <citation type="submission" date="2021-04" db="EMBL/GenBank/DDBJ databases">
        <authorList>
            <person name="Pira H."/>
            <person name="Risdian C."/>
            <person name="Wink J."/>
        </authorList>
    </citation>
    <scope>NUCLEOTIDE SEQUENCE [LARGE SCALE GENOMIC DNA]</scope>
    <source>
        <strain evidence="7 8">WHA3</strain>
    </source>
</reference>
<dbReference type="PANTHER" id="PTHR30471">
    <property type="entry name" value="DNA REPAIR PROTEIN RADC"/>
    <property type="match status" value="1"/>
</dbReference>
<dbReference type="InterPro" id="IPR025657">
    <property type="entry name" value="RadC_JAB"/>
</dbReference>
<dbReference type="InterPro" id="IPR037518">
    <property type="entry name" value="MPN"/>
</dbReference>
<keyword evidence="2" id="KW-0479">Metal-binding</keyword>
<dbReference type="CDD" id="cd08071">
    <property type="entry name" value="MPN_DUF2466"/>
    <property type="match status" value="1"/>
</dbReference>
<dbReference type="PROSITE" id="PS01302">
    <property type="entry name" value="UPF0758"/>
    <property type="match status" value="1"/>
</dbReference>
<evidence type="ECO:0000256" key="4">
    <source>
        <dbReference type="ARBA" id="ARBA00022833"/>
    </source>
</evidence>
<comment type="caution">
    <text evidence="7">The sequence shown here is derived from an EMBL/GenBank/DDBJ whole genome shotgun (WGS) entry which is preliminary data.</text>
</comment>
<feature type="domain" description="MPN" evidence="6">
    <location>
        <begin position="34"/>
        <end position="156"/>
    </location>
</feature>